<feature type="compositionally biased region" description="Basic residues" evidence="1">
    <location>
        <begin position="38"/>
        <end position="50"/>
    </location>
</feature>
<feature type="compositionally biased region" description="Polar residues" evidence="1">
    <location>
        <begin position="1"/>
        <end position="14"/>
    </location>
</feature>
<protein>
    <submittedName>
        <fullName evidence="2">Uncharacterized protein</fullName>
    </submittedName>
</protein>
<sequence>MRRSLAPSTAAKQLNDSSDYENDSDDYDDDDDGDGSKRNGKRKRKEKPKKVYANAKISNKGYDTSQFISSFRKALVPIGNHPVIMIGSMNSEHEAFIRSLLSQPFKIPIPNYKGP</sequence>
<name>A0A8S3JHS0_9BILA</name>
<proteinExistence type="predicted"/>
<feature type="non-terminal residue" evidence="2">
    <location>
        <position position="1"/>
    </location>
</feature>
<feature type="region of interest" description="Disordered" evidence="1">
    <location>
        <begin position="1"/>
        <end position="52"/>
    </location>
</feature>
<evidence type="ECO:0000313" key="3">
    <source>
        <dbReference type="Proteomes" id="UP000681720"/>
    </source>
</evidence>
<reference evidence="2" key="1">
    <citation type="submission" date="2021-02" db="EMBL/GenBank/DDBJ databases">
        <authorList>
            <person name="Nowell W R."/>
        </authorList>
    </citation>
    <scope>NUCLEOTIDE SEQUENCE</scope>
</reference>
<dbReference type="AlphaFoldDB" id="A0A8S3JHS0"/>
<evidence type="ECO:0000256" key="1">
    <source>
        <dbReference type="SAM" id="MobiDB-lite"/>
    </source>
</evidence>
<gene>
    <name evidence="2" type="ORF">GIL414_LOCUS83539</name>
</gene>
<organism evidence="2 3">
    <name type="scientific">Rotaria magnacalcarata</name>
    <dbReference type="NCBI Taxonomy" id="392030"/>
    <lineage>
        <taxon>Eukaryota</taxon>
        <taxon>Metazoa</taxon>
        <taxon>Spiralia</taxon>
        <taxon>Gnathifera</taxon>
        <taxon>Rotifera</taxon>
        <taxon>Eurotatoria</taxon>
        <taxon>Bdelloidea</taxon>
        <taxon>Philodinida</taxon>
        <taxon>Philodinidae</taxon>
        <taxon>Rotaria</taxon>
    </lineage>
</organism>
<accession>A0A8S3JHS0</accession>
<dbReference type="Proteomes" id="UP000681720">
    <property type="component" value="Unassembled WGS sequence"/>
</dbReference>
<feature type="compositionally biased region" description="Acidic residues" evidence="1">
    <location>
        <begin position="18"/>
        <end position="33"/>
    </location>
</feature>
<dbReference type="EMBL" id="CAJOBJ010363368">
    <property type="protein sequence ID" value="CAF5219537.1"/>
    <property type="molecule type" value="Genomic_DNA"/>
</dbReference>
<evidence type="ECO:0000313" key="2">
    <source>
        <dbReference type="EMBL" id="CAF5219537.1"/>
    </source>
</evidence>
<comment type="caution">
    <text evidence="2">The sequence shown here is derived from an EMBL/GenBank/DDBJ whole genome shotgun (WGS) entry which is preliminary data.</text>
</comment>